<evidence type="ECO:0000313" key="2">
    <source>
        <dbReference type="EMBL" id="KAF7080736.1"/>
    </source>
</evidence>
<accession>A0A9R1IBM2</accession>
<dbReference type="Proteomes" id="UP000815260">
    <property type="component" value="Chromosome 6A"/>
</dbReference>
<organism evidence="2">
    <name type="scientific">Triticum aestivum</name>
    <name type="common">Wheat</name>
    <dbReference type="NCBI Taxonomy" id="4565"/>
    <lineage>
        <taxon>Eukaryota</taxon>
        <taxon>Viridiplantae</taxon>
        <taxon>Streptophyta</taxon>
        <taxon>Embryophyta</taxon>
        <taxon>Tracheophyta</taxon>
        <taxon>Spermatophyta</taxon>
        <taxon>Magnoliopsida</taxon>
        <taxon>Liliopsida</taxon>
        <taxon>Poales</taxon>
        <taxon>Poaceae</taxon>
        <taxon>BOP clade</taxon>
        <taxon>Pooideae</taxon>
        <taxon>Triticodae</taxon>
        <taxon>Triticeae</taxon>
        <taxon>Triticinae</taxon>
        <taxon>Triticum</taxon>
    </lineage>
</organism>
<feature type="region of interest" description="Disordered" evidence="1">
    <location>
        <begin position="65"/>
        <end position="98"/>
    </location>
</feature>
<comment type="caution">
    <text evidence="2">The sequence shown here is derived from an EMBL/GenBank/DDBJ whole genome shotgun (WGS) entry which is preliminary data.</text>
</comment>
<feature type="non-terminal residue" evidence="2">
    <location>
        <position position="148"/>
    </location>
</feature>
<reference evidence="2" key="1">
    <citation type="journal article" date="2017" name="Gigascience">
        <title>The first near-complete assembly of the hexaploid bread wheat genome, Triticum aestivum.</title>
        <authorList>
            <person name="Zimin A.V."/>
            <person name="Puiu D."/>
            <person name="Hall R."/>
            <person name="Kingan S."/>
            <person name="Clavijo B.J."/>
            <person name="Salzberg S.L."/>
        </authorList>
    </citation>
    <scope>NUCLEOTIDE SEQUENCE</scope>
    <source>
        <tissue evidence="2">Leaf</tissue>
    </source>
</reference>
<proteinExistence type="predicted"/>
<sequence>MATAAATPTQRPCPFEPHSQLPLRLPLPCQALRRRLAGQVRQRLVSPLLPLGRCRQDPSVLHVLPEEPPGLVPLQPAQGAEAPAGNTKPASQPPVGGGCSRRMVNVLAQRMGSGHWARRALAPSPLVQQLHHRKRVDGFRAGASRLSA</sequence>
<name>A0A9R1IBM2_WHEAT</name>
<dbReference type="EMBL" id="CM022226">
    <property type="protein sequence ID" value="KAF7080736.1"/>
    <property type="molecule type" value="Genomic_DNA"/>
</dbReference>
<evidence type="ECO:0000256" key="1">
    <source>
        <dbReference type="SAM" id="MobiDB-lite"/>
    </source>
</evidence>
<dbReference type="AlphaFoldDB" id="A0A9R1IBM2"/>
<reference evidence="2" key="2">
    <citation type="submission" date="2020-03" db="EMBL/GenBank/DDBJ databases">
        <title>The second near-complete assembly of the hexaploid bread wheat (Triticum aestivum) genome.</title>
        <authorList>
            <person name="Zimin A.V."/>
            <person name="Puiu D."/>
            <person name="Shumante A."/>
            <person name="Alonge M."/>
            <person name="Salzberg S.L."/>
        </authorList>
    </citation>
    <scope>NUCLEOTIDE SEQUENCE</scope>
    <source>
        <tissue evidence="2">Leaf</tissue>
    </source>
</reference>
<protein>
    <submittedName>
        <fullName evidence="2">Uncharacterized protein</fullName>
    </submittedName>
</protein>
<gene>
    <name evidence="2" type="ORF">CFC21_084763</name>
</gene>
<dbReference type="OrthoDB" id="1725909at2759"/>